<dbReference type="NCBIfam" id="NF005677">
    <property type="entry name" value="PRK07471.1"/>
    <property type="match status" value="1"/>
</dbReference>
<dbReference type="PANTHER" id="PTHR11669:SF8">
    <property type="entry name" value="DNA POLYMERASE III SUBUNIT DELTA"/>
    <property type="match status" value="1"/>
</dbReference>
<feature type="domain" description="AAA+ ATPase" evidence="1">
    <location>
        <begin position="29"/>
        <end position="193"/>
    </location>
</feature>
<sequence>MRAPRETLSLIGHAEAERLAGEALSGDRVPQAWLLTGPPGVGKATFAYRMARFLLTGAGSDAGPSLFGDAAPATGLGVDPDHPAVRQIAAGSHPDLLVIERAMDEKKDKLKAAISVDQVREIGQFLHLTASQGGWRIVIVDTADEMNTNAANALLKVLEEPPKRSMLLLVSNTPGRLLPTIRSRCRLLRFSPLADAEVRAVAAEVLDAGETLDPIAVLLADGAPGRALALAEPETRAVLTDLLALLKQGARLDPLALHAFADKLGKAGADALYRSFLDLFDAWLMRIIRHTARTGSPPNDLPGEADAAQAAIAAAGSLDRLIEVWEKNGQLFRQTDGLNLDRKQAVLSALLPLTLRP</sequence>
<dbReference type="RefSeq" id="WP_094408841.1">
    <property type="nucleotide sequence ID" value="NZ_BMJZ01000001.1"/>
</dbReference>
<keyword evidence="3" id="KW-1185">Reference proteome</keyword>
<dbReference type="GO" id="GO:0009360">
    <property type="term" value="C:DNA polymerase III complex"/>
    <property type="evidence" value="ECO:0007669"/>
    <property type="project" value="TreeGrafter"/>
</dbReference>
<dbReference type="InterPro" id="IPR003593">
    <property type="entry name" value="AAA+_ATPase"/>
</dbReference>
<reference evidence="2 3" key="1">
    <citation type="submission" date="2017-07" db="EMBL/GenBank/DDBJ databases">
        <title>Elstera cyanobacteriorum sp. nov., a novel bacterium isolated from cyanobacterial aggregates in a eutrophic lake.</title>
        <authorList>
            <person name="Cai H."/>
        </authorList>
    </citation>
    <scope>NUCLEOTIDE SEQUENCE [LARGE SCALE GENOMIC DNA]</scope>
    <source>
        <strain evidence="2 3">TH019</strain>
    </source>
</reference>
<protein>
    <recommendedName>
        <fullName evidence="1">AAA+ ATPase domain-containing protein</fullName>
    </recommendedName>
</protein>
<dbReference type="Proteomes" id="UP000216361">
    <property type="component" value="Unassembled WGS sequence"/>
</dbReference>
<dbReference type="GO" id="GO:0006261">
    <property type="term" value="P:DNA-templated DNA replication"/>
    <property type="evidence" value="ECO:0007669"/>
    <property type="project" value="TreeGrafter"/>
</dbReference>
<dbReference type="PANTHER" id="PTHR11669">
    <property type="entry name" value="REPLICATION FACTOR C / DNA POLYMERASE III GAMMA-TAU SUBUNIT"/>
    <property type="match status" value="1"/>
</dbReference>
<dbReference type="SUPFAM" id="SSF52540">
    <property type="entry name" value="P-loop containing nucleoside triphosphate hydrolases"/>
    <property type="match status" value="1"/>
</dbReference>
<evidence type="ECO:0000313" key="2">
    <source>
        <dbReference type="EMBL" id="OYQ18578.1"/>
    </source>
</evidence>
<dbReference type="InterPro" id="IPR050238">
    <property type="entry name" value="DNA_Rep/Repair_Clamp_Loader"/>
</dbReference>
<dbReference type="InterPro" id="IPR027417">
    <property type="entry name" value="P-loop_NTPase"/>
</dbReference>
<evidence type="ECO:0000313" key="3">
    <source>
        <dbReference type="Proteomes" id="UP000216361"/>
    </source>
</evidence>
<dbReference type="SMART" id="SM00382">
    <property type="entry name" value="AAA"/>
    <property type="match status" value="1"/>
</dbReference>
<gene>
    <name evidence="2" type="ORF">CHR90_09900</name>
</gene>
<dbReference type="AlphaFoldDB" id="A0A255XNM1"/>
<dbReference type="OrthoDB" id="9811073at2"/>
<evidence type="ECO:0000259" key="1">
    <source>
        <dbReference type="SMART" id="SM00382"/>
    </source>
</evidence>
<organism evidence="2 3">
    <name type="scientific">Elstera cyanobacteriorum</name>
    <dbReference type="NCBI Taxonomy" id="2022747"/>
    <lineage>
        <taxon>Bacteria</taxon>
        <taxon>Pseudomonadati</taxon>
        <taxon>Pseudomonadota</taxon>
        <taxon>Alphaproteobacteria</taxon>
        <taxon>Rhodospirillales</taxon>
        <taxon>Rhodospirillaceae</taxon>
        <taxon>Elstera</taxon>
    </lineage>
</organism>
<comment type="caution">
    <text evidence="2">The sequence shown here is derived from an EMBL/GenBank/DDBJ whole genome shotgun (WGS) entry which is preliminary data.</text>
</comment>
<dbReference type="EMBL" id="NOXS01000032">
    <property type="protein sequence ID" value="OYQ18578.1"/>
    <property type="molecule type" value="Genomic_DNA"/>
</dbReference>
<proteinExistence type="predicted"/>
<accession>A0A255XNM1</accession>
<dbReference type="Pfam" id="PF13177">
    <property type="entry name" value="DNA_pol3_delta2"/>
    <property type="match status" value="1"/>
</dbReference>
<name>A0A255XNM1_9PROT</name>
<dbReference type="Gene3D" id="3.40.50.300">
    <property type="entry name" value="P-loop containing nucleotide triphosphate hydrolases"/>
    <property type="match status" value="1"/>
</dbReference>